<feature type="signal peptide" evidence="1">
    <location>
        <begin position="1"/>
        <end position="19"/>
    </location>
</feature>
<sequence>MSWSTSLCAAAATVALLGACDSGVPENAEEDAAQVTYSCCSAEDVDTLYRPGQTMSVHWMVEAPNGPATDAPPVELTARLSGPYATVEELKAAEGDLRNPAGDVTFTAPPIRPTGTPGEQPVSSIPISADARPGYYYLITSENQGGGSVSGGSIIRVVA</sequence>
<keyword evidence="1" id="KW-0732">Signal</keyword>
<keyword evidence="3" id="KW-1185">Reference proteome</keyword>
<evidence type="ECO:0000313" key="2">
    <source>
        <dbReference type="EMBL" id="GIE40985.1"/>
    </source>
</evidence>
<gene>
    <name evidence="2" type="ORF">Alo02nite_38830</name>
</gene>
<dbReference type="EMBL" id="BOMP01000057">
    <property type="protein sequence ID" value="GIE40985.1"/>
    <property type="molecule type" value="Genomic_DNA"/>
</dbReference>
<protein>
    <recommendedName>
        <fullName evidence="4">Lipoprotein</fullName>
    </recommendedName>
</protein>
<dbReference type="Proteomes" id="UP000631312">
    <property type="component" value="Unassembled WGS sequence"/>
</dbReference>
<organism evidence="2 3">
    <name type="scientific">Actinoplanes lobatus</name>
    <dbReference type="NCBI Taxonomy" id="113568"/>
    <lineage>
        <taxon>Bacteria</taxon>
        <taxon>Bacillati</taxon>
        <taxon>Actinomycetota</taxon>
        <taxon>Actinomycetes</taxon>
        <taxon>Micromonosporales</taxon>
        <taxon>Micromonosporaceae</taxon>
        <taxon>Actinoplanes</taxon>
    </lineage>
</organism>
<reference evidence="2 3" key="1">
    <citation type="submission" date="2021-01" db="EMBL/GenBank/DDBJ databases">
        <title>Whole genome shotgun sequence of Actinoplanes lobatus NBRC 12513.</title>
        <authorList>
            <person name="Komaki H."/>
            <person name="Tamura T."/>
        </authorList>
    </citation>
    <scope>NUCLEOTIDE SEQUENCE [LARGE SCALE GENOMIC DNA]</scope>
    <source>
        <strain evidence="2 3">NBRC 12513</strain>
    </source>
</reference>
<evidence type="ECO:0008006" key="4">
    <source>
        <dbReference type="Google" id="ProtNLM"/>
    </source>
</evidence>
<name>A0ABQ4AJE6_9ACTN</name>
<evidence type="ECO:0000256" key="1">
    <source>
        <dbReference type="SAM" id="SignalP"/>
    </source>
</evidence>
<proteinExistence type="predicted"/>
<evidence type="ECO:0000313" key="3">
    <source>
        <dbReference type="Proteomes" id="UP000631312"/>
    </source>
</evidence>
<feature type="chain" id="PRO_5046853493" description="Lipoprotein" evidence="1">
    <location>
        <begin position="20"/>
        <end position="159"/>
    </location>
</feature>
<accession>A0ABQ4AJE6</accession>
<comment type="caution">
    <text evidence="2">The sequence shown here is derived from an EMBL/GenBank/DDBJ whole genome shotgun (WGS) entry which is preliminary data.</text>
</comment>